<dbReference type="GO" id="GO:0003735">
    <property type="term" value="F:structural constituent of ribosome"/>
    <property type="evidence" value="ECO:0007669"/>
    <property type="project" value="InterPro"/>
</dbReference>
<evidence type="ECO:0000313" key="8">
    <source>
        <dbReference type="Proteomes" id="UP000323426"/>
    </source>
</evidence>
<protein>
    <recommendedName>
        <fullName evidence="4 5">Large ribosomal subunit protein uL4</fullName>
    </recommendedName>
</protein>
<dbReference type="PANTHER" id="PTHR10746:SF6">
    <property type="entry name" value="LARGE RIBOSOMAL SUBUNIT PROTEIN UL4M"/>
    <property type="match status" value="1"/>
</dbReference>
<dbReference type="EMBL" id="VWSF01000001">
    <property type="protein sequence ID" value="KAA5549386.1"/>
    <property type="molecule type" value="Genomic_DNA"/>
</dbReference>
<dbReference type="Pfam" id="PF00573">
    <property type="entry name" value="Ribosomal_L4"/>
    <property type="match status" value="1"/>
</dbReference>
<evidence type="ECO:0000256" key="6">
    <source>
        <dbReference type="SAM" id="MobiDB-lite"/>
    </source>
</evidence>
<dbReference type="AlphaFoldDB" id="A0A5M6DSU7"/>
<keyword evidence="5" id="KW-0694">RNA-binding</keyword>
<keyword evidence="5" id="KW-0699">rRNA-binding</keyword>
<sequence length="210" mass="23151">MELSVLNKAGEDTGRKVTLSDAVFGIEPNQHAMYLDVKQYLANQRQGTHKSKERNEVSGTTKKLKKQKGTGGARAGSMKSPVFIGGGRVFGPRPRNYSFKLNKKLKALARLSALSSLAKDNKVTLVESFSFEKPKTSEFVSVLGKLNFSNKKTLIVTAKKDNNLYLSSRNLQKVKVAEAADLNTYDLLKAETLLLTEDSLSTLESLYSTK</sequence>
<dbReference type="RefSeq" id="WP_150086378.1">
    <property type="nucleotide sequence ID" value="NZ_VWSF01000001.1"/>
</dbReference>
<dbReference type="InterPro" id="IPR013005">
    <property type="entry name" value="Ribosomal_uL4-like"/>
</dbReference>
<evidence type="ECO:0000313" key="7">
    <source>
        <dbReference type="EMBL" id="KAA5549386.1"/>
    </source>
</evidence>
<gene>
    <name evidence="5 7" type="primary">rplD</name>
    <name evidence="7" type="ORF">F0145_02005</name>
</gene>
<feature type="region of interest" description="Disordered" evidence="6">
    <location>
        <begin position="44"/>
        <end position="77"/>
    </location>
</feature>
<comment type="function">
    <text evidence="5">Forms part of the polypeptide exit tunnel.</text>
</comment>
<evidence type="ECO:0000256" key="5">
    <source>
        <dbReference type="HAMAP-Rule" id="MF_01328"/>
    </source>
</evidence>
<keyword evidence="2 5" id="KW-0689">Ribosomal protein</keyword>
<name>A0A5M6DSU7_9BACT</name>
<dbReference type="NCBIfam" id="TIGR03953">
    <property type="entry name" value="rplD_bact"/>
    <property type="match status" value="1"/>
</dbReference>
<reference evidence="7 8" key="1">
    <citation type="submission" date="2019-09" db="EMBL/GenBank/DDBJ databases">
        <title>Genome sequence and assembly of Adhaeribacter sp.</title>
        <authorList>
            <person name="Chhetri G."/>
        </authorList>
    </citation>
    <scope>NUCLEOTIDE SEQUENCE [LARGE SCALE GENOMIC DNA]</scope>
    <source>
        <strain evidence="7 8">DK36</strain>
    </source>
</reference>
<accession>A0A5M6DSU7</accession>
<dbReference type="Gene3D" id="3.40.1370.10">
    <property type="match status" value="1"/>
</dbReference>
<dbReference type="InterPro" id="IPR002136">
    <property type="entry name" value="Ribosomal_uL4"/>
</dbReference>
<dbReference type="GO" id="GO:1990904">
    <property type="term" value="C:ribonucleoprotein complex"/>
    <property type="evidence" value="ECO:0007669"/>
    <property type="project" value="UniProtKB-KW"/>
</dbReference>
<comment type="subunit">
    <text evidence="5">Part of the 50S ribosomal subunit.</text>
</comment>
<dbReference type="InterPro" id="IPR023574">
    <property type="entry name" value="Ribosomal_uL4_dom_sf"/>
</dbReference>
<keyword evidence="8" id="KW-1185">Reference proteome</keyword>
<evidence type="ECO:0000256" key="3">
    <source>
        <dbReference type="ARBA" id="ARBA00023274"/>
    </source>
</evidence>
<evidence type="ECO:0000256" key="4">
    <source>
        <dbReference type="ARBA" id="ARBA00035244"/>
    </source>
</evidence>
<dbReference type="GO" id="GO:0006412">
    <property type="term" value="P:translation"/>
    <property type="evidence" value="ECO:0007669"/>
    <property type="project" value="UniProtKB-UniRule"/>
</dbReference>
<evidence type="ECO:0000256" key="2">
    <source>
        <dbReference type="ARBA" id="ARBA00022980"/>
    </source>
</evidence>
<dbReference type="GO" id="GO:0005840">
    <property type="term" value="C:ribosome"/>
    <property type="evidence" value="ECO:0007669"/>
    <property type="project" value="UniProtKB-KW"/>
</dbReference>
<dbReference type="GO" id="GO:0019843">
    <property type="term" value="F:rRNA binding"/>
    <property type="evidence" value="ECO:0007669"/>
    <property type="project" value="UniProtKB-UniRule"/>
</dbReference>
<keyword evidence="3 5" id="KW-0687">Ribonucleoprotein</keyword>
<dbReference type="SUPFAM" id="SSF52166">
    <property type="entry name" value="Ribosomal protein L4"/>
    <property type="match status" value="1"/>
</dbReference>
<dbReference type="Proteomes" id="UP000323426">
    <property type="component" value="Unassembled WGS sequence"/>
</dbReference>
<comment type="function">
    <text evidence="5">One of the primary rRNA binding proteins, this protein initially binds near the 5'-end of the 23S rRNA. It is important during the early stages of 50S assembly. It makes multiple contacts with different domains of the 23S rRNA in the assembled 50S subunit and ribosome.</text>
</comment>
<dbReference type="HAMAP" id="MF_01328_B">
    <property type="entry name" value="Ribosomal_uL4_B"/>
    <property type="match status" value="1"/>
</dbReference>
<evidence type="ECO:0000256" key="1">
    <source>
        <dbReference type="ARBA" id="ARBA00010528"/>
    </source>
</evidence>
<organism evidence="7 8">
    <name type="scientific">Adhaeribacter rhizoryzae</name>
    <dbReference type="NCBI Taxonomy" id="2607907"/>
    <lineage>
        <taxon>Bacteria</taxon>
        <taxon>Pseudomonadati</taxon>
        <taxon>Bacteroidota</taxon>
        <taxon>Cytophagia</taxon>
        <taxon>Cytophagales</taxon>
        <taxon>Hymenobacteraceae</taxon>
        <taxon>Adhaeribacter</taxon>
    </lineage>
</organism>
<comment type="similarity">
    <text evidence="1 5">Belongs to the universal ribosomal protein uL4 family.</text>
</comment>
<comment type="caution">
    <text evidence="7">The sequence shown here is derived from an EMBL/GenBank/DDBJ whole genome shotgun (WGS) entry which is preliminary data.</text>
</comment>
<dbReference type="PANTHER" id="PTHR10746">
    <property type="entry name" value="50S RIBOSOMAL PROTEIN L4"/>
    <property type="match status" value="1"/>
</dbReference>
<proteinExistence type="inferred from homology"/>